<keyword evidence="2" id="KW-1185">Reference proteome</keyword>
<name>A0AAV8WPA6_9CUCU</name>
<organism evidence="1 2">
    <name type="scientific">Rhamnusium bicolor</name>
    <dbReference type="NCBI Taxonomy" id="1586634"/>
    <lineage>
        <taxon>Eukaryota</taxon>
        <taxon>Metazoa</taxon>
        <taxon>Ecdysozoa</taxon>
        <taxon>Arthropoda</taxon>
        <taxon>Hexapoda</taxon>
        <taxon>Insecta</taxon>
        <taxon>Pterygota</taxon>
        <taxon>Neoptera</taxon>
        <taxon>Endopterygota</taxon>
        <taxon>Coleoptera</taxon>
        <taxon>Polyphaga</taxon>
        <taxon>Cucujiformia</taxon>
        <taxon>Chrysomeloidea</taxon>
        <taxon>Cerambycidae</taxon>
        <taxon>Lepturinae</taxon>
        <taxon>Rhagiini</taxon>
        <taxon>Rhamnusium</taxon>
    </lineage>
</organism>
<comment type="caution">
    <text evidence="1">The sequence shown here is derived from an EMBL/GenBank/DDBJ whole genome shotgun (WGS) entry which is preliminary data.</text>
</comment>
<gene>
    <name evidence="1" type="ORF">NQ314_019089</name>
</gene>
<accession>A0AAV8WPA6</accession>
<evidence type="ECO:0000313" key="2">
    <source>
        <dbReference type="Proteomes" id="UP001162156"/>
    </source>
</evidence>
<protein>
    <submittedName>
        <fullName evidence="1">Uncharacterized protein</fullName>
    </submittedName>
</protein>
<dbReference type="AlphaFoldDB" id="A0AAV8WPA6"/>
<dbReference type="Proteomes" id="UP001162156">
    <property type="component" value="Unassembled WGS sequence"/>
</dbReference>
<dbReference type="EMBL" id="JANEYF010005386">
    <property type="protein sequence ID" value="KAJ8928358.1"/>
    <property type="molecule type" value="Genomic_DNA"/>
</dbReference>
<proteinExistence type="predicted"/>
<evidence type="ECO:0000313" key="1">
    <source>
        <dbReference type="EMBL" id="KAJ8928358.1"/>
    </source>
</evidence>
<reference evidence="1" key="1">
    <citation type="journal article" date="2023" name="Insect Mol. Biol.">
        <title>Genome sequencing provides insights into the evolution of gene families encoding plant cell wall-degrading enzymes in longhorned beetles.</title>
        <authorList>
            <person name="Shin N.R."/>
            <person name="Okamura Y."/>
            <person name="Kirsch R."/>
            <person name="Pauchet Y."/>
        </authorList>
    </citation>
    <scope>NUCLEOTIDE SEQUENCE</scope>
    <source>
        <strain evidence="1">RBIC_L_NR</strain>
    </source>
</reference>
<sequence length="62" mass="6901">MYVATQFGEMVKNQVNSYLDRVSNVIKSELGQCGPLNVVINSTLTATCDKIVLPWVRINKSN</sequence>